<dbReference type="AlphaFoldDB" id="A0A8C4PV86"/>
<organism evidence="2">
    <name type="scientific">Equus asinus asinus</name>
    <dbReference type="NCBI Taxonomy" id="83772"/>
    <lineage>
        <taxon>Eukaryota</taxon>
        <taxon>Metazoa</taxon>
        <taxon>Chordata</taxon>
        <taxon>Craniata</taxon>
        <taxon>Vertebrata</taxon>
        <taxon>Euteleostomi</taxon>
        <taxon>Mammalia</taxon>
        <taxon>Eutheria</taxon>
        <taxon>Laurasiatheria</taxon>
        <taxon>Perissodactyla</taxon>
        <taxon>Equidae</taxon>
        <taxon>Equus</taxon>
    </lineage>
</organism>
<dbReference type="Ensembl" id="ENSEAST00005035518.1">
    <property type="protein sequence ID" value="ENSEASP00005032601.1"/>
    <property type="gene ID" value="ENSEASG00005022253.1"/>
</dbReference>
<evidence type="ECO:0000313" key="2">
    <source>
        <dbReference type="Ensembl" id="ENSEASP00005032601.1"/>
    </source>
</evidence>
<feature type="region of interest" description="Disordered" evidence="1">
    <location>
        <begin position="26"/>
        <end position="138"/>
    </location>
</feature>
<feature type="region of interest" description="Disordered" evidence="1">
    <location>
        <begin position="289"/>
        <end position="317"/>
    </location>
</feature>
<sequence length="522" mass="54484">MPPAPPCGWGVQAGHARPRCADLICGSRSPSEGLRDAHVASPWPRGSDPSQPVARVRESQQPGRSRAPGWEAKMGEENRHGGPGPVASTEQPPPLQASGERASTRRSALTCSRSSRARHTASCSSSSRASRARSARAAPTWTWATGRACCSSCARTRRAPGRRGSASVSPGPAARAGVLPAPTGVGAPGLSSRSGPTCLPSCHHTGPLFPLASAGSAGSPPRPRVPSRAVLLQAPHPLCINSRRAWLCKHACPPATTRAAASKFIVFLASLGPGPAQLGCGVTPARACPSTGTRPSPVGPFSGLSDPASHFPHGQNRAPRLATPRLGPLLPSQPPGLAARGDQEKALGAGPLPLECRVSHVGDRHLPSRLRERHQDVLRQKLYKLKQEQGVESEPLFPILQQEPPSPGHSLEPEEPAATPPGPSSEGGPAEPEAEGAARAEGEADGEAVLMEEDLIQQSLDDYDAGKYSPRLLTAHELPLDAHVLEPDEDLQRLQLSRQQLQVTGARREVGEAGPGLLGAGL</sequence>
<protein>
    <submittedName>
        <fullName evidence="2">Uncharacterized protein</fullName>
    </submittedName>
</protein>
<feature type="region of interest" description="Disordered" evidence="1">
    <location>
        <begin position="389"/>
        <end position="455"/>
    </location>
</feature>
<feature type="compositionally biased region" description="Low complexity" evidence="1">
    <location>
        <begin position="120"/>
        <end position="129"/>
    </location>
</feature>
<accession>A0A8C4PV86</accession>
<feature type="compositionally biased region" description="Acidic residues" evidence="1">
    <location>
        <begin position="443"/>
        <end position="455"/>
    </location>
</feature>
<reference evidence="2" key="1">
    <citation type="submission" date="2023-03" db="UniProtKB">
        <authorList>
            <consortium name="Ensembl"/>
        </authorList>
    </citation>
    <scope>IDENTIFICATION</scope>
</reference>
<proteinExistence type="predicted"/>
<name>A0A8C4PV86_EQUAS</name>
<evidence type="ECO:0000256" key="1">
    <source>
        <dbReference type="SAM" id="MobiDB-lite"/>
    </source>
</evidence>
<feature type="compositionally biased region" description="Low complexity" evidence="1">
    <location>
        <begin position="424"/>
        <end position="435"/>
    </location>
</feature>